<organism evidence="4">
    <name type="scientific">marine sediment metagenome</name>
    <dbReference type="NCBI Taxonomy" id="412755"/>
    <lineage>
        <taxon>unclassified sequences</taxon>
        <taxon>metagenomes</taxon>
        <taxon>ecological metagenomes</taxon>
    </lineage>
</organism>
<protein>
    <submittedName>
        <fullName evidence="4">Uncharacterized protein</fullName>
    </submittedName>
</protein>
<keyword evidence="3" id="KW-0378">Hydrolase</keyword>
<dbReference type="GO" id="GO:0070009">
    <property type="term" value="F:serine-type aminopeptidase activity"/>
    <property type="evidence" value="ECO:0007669"/>
    <property type="project" value="InterPro"/>
</dbReference>
<evidence type="ECO:0000256" key="2">
    <source>
        <dbReference type="ARBA" id="ARBA00022729"/>
    </source>
</evidence>
<evidence type="ECO:0000256" key="3">
    <source>
        <dbReference type="ARBA" id="ARBA00022801"/>
    </source>
</evidence>
<accession>X1GTQ7</accession>
<dbReference type="InterPro" id="IPR019500">
    <property type="entry name" value="Pep_S46"/>
</dbReference>
<dbReference type="EMBL" id="BARU01018937">
    <property type="protein sequence ID" value="GAH61301.1"/>
    <property type="molecule type" value="Genomic_DNA"/>
</dbReference>
<sequence length="233" mass="26434">MDLPASHVVVEKEKATLNEPYYKQISGSLFNYALTIVRYVEETPKPDADRYPGYHDSQLPSLEFRLFSPAPTYPEMEEFIAGQLLDQAKQTLGRKDPFIKTAMGRRSGAKVAQAHFRNTRMTDVAYRKELIEGGQEAVAKSKDPLIVLARKLDPIFREMHEWREENIRSILTPALEKLGRARFQVYGKSKSPDATFTPRISYGSASSYIVGTTIVPYRTTFFGLYDRAISLGN</sequence>
<reference evidence="4" key="1">
    <citation type="journal article" date="2014" name="Front. Microbiol.">
        <title>High frequency of phylogenetically diverse reductive dehalogenase-homologous genes in deep subseafloor sedimentary metagenomes.</title>
        <authorList>
            <person name="Kawai M."/>
            <person name="Futagami T."/>
            <person name="Toyoda A."/>
            <person name="Takaki Y."/>
            <person name="Nishi S."/>
            <person name="Hori S."/>
            <person name="Arai W."/>
            <person name="Tsubouchi T."/>
            <person name="Morono Y."/>
            <person name="Uchiyama I."/>
            <person name="Ito T."/>
            <person name="Fujiyama A."/>
            <person name="Inagaki F."/>
            <person name="Takami H."/>
        </authorList>
    </citation>
    <scope>NUCLEOTIDE SEQUENCE</scope>
    <source>
        <strain evidence="4">Expedition CK06-06</strain>
    </source>
</reference>
<dbReference type="PANTHER" id="PTHR38469">
    <property type="entry name" value="PERIPLASMIC PEPTIDASE SUBFAMILY S1B"/>
    <property type="match status" value="1"/>
</dbReference>
<dbReference type="GO" id="GO:0006508">
    <property type="term" value="P:proteolysis"/>
    <property type="evidence" value="ECO:0007669"/>
    <property type="project" value="UniProtKB-KW"/>
</dbReference>
<comment type="caution">
    <text evidence="4">The sequence shown here is derived from an EMBL/GenBank/DDBJ whole genome shotgun (WGS) entry which is preliminary data.</text>
</comment>
<keyword evidence="1" id="KW-0645">Protease</keyword>
<evidence type="ECO:0000313" key="4">
    <source>
        <dbReference type="EMBL" id="GAH61301.1"/>
    </source>
</evidence>
<dbReference type="AlphaFoldDB" id="X1GTQ7"/>
<dbReference type="Pfam" id="PF10459">
    <property type="entry name" value="Peptidase_S46"/>
    <property type="match status" value="1"/>
</dbReference>
<evidence type="ECO:0000256" key="1">
    <source>
        <dbReference type="ARBA" id="ARBA00022670"/>
    </source>
</evidence>
<proteinExistence type="predicted"/>
<dbReference type="PANTHER" id="PTHR38469:SF1">
    <property type="entry name" value="PERIPLASMIC PEPTIDASE SUBFAMILY S1B"/>
    <property type="match status" value="1"/>
</dbReference>
<keyword evidence="2" id="KW-0732">Signal</keyword>
<name>X1GTQ7_9ZZZZ</name>
<feature type="non-terminal residue" evidence="4">
    <location>
        <position position="233"/>
    </location>
</feature>
<dbReference type="GO" id="GO:0008239">
    <property type="term" value="F:dipeptidyl-peptidase activity"/>
    <property type="evidence" value="ECO:0007669"/>
    <property type="project" value="InterPro"/>
</dbReference>
<gene>
    <name evidence="4" type="ORF">S03H2_31247</name>
</gene>